<dbReference type="CDD" id="cd02073">
    <property type="entry name" value="P-type_ATPase_APLT_Dnf-like"/>
    <property type="match status" value="1"/>
</dbReference>
<gene>
    <name evidence="18" type="primary">LOC110129206</name>
</gene>
<keyword evidence="9 13" id="KW-1278">Translocase</keyword>
<feature type="transmembrane region" description="Helical" evidence="13">
    <location>
        <begin position="905"/>
        <end position="923"/>
    </location>
</feature>
<dbReference type="InterPro" id="IPR036412">
    <property type="entry name" value="HAD-like_sf"/>
</dbReference>
<keyword evidence="7 13" id="KW-0067">ATP-binding</keyword>
<evidence type="ECO:0000256" key="1">
    <source>
        <dbReference type="ARBA" id="ARBA00001946"/>
    </source>
</evidence>
<dbReference type="InterPro" id="IPR023214">
    <property type="entry name" value="HAD_sf"/>
</dbReference>
<dbReference type="NCBIfam" id="TIGR01652">
    <property type="entry name" value="ATPase-Plipid"/>
    <property type="match status" value="2"/>
</dbReference>
<dbReference type="Pfam" id="PF16212">
    <property type="entry name" value="PhoLip_ATPase_C"/>
    <property type="match status" value="1"/>
</dbReference>
<keyword evidence="17" id="KW-1185">Reference proteome</keyword>
<keyword evidence="5" id="KW-0479">Metal-binding</keyword>
<dbReference type="PRINTS" id="PR00119">
    <property type="entry name" value="CATATPASE"/>
</dbReference>
<feature type="transmembrane region" description="Helical" evidence="13">
    <location>
        <begin position="969"/>
        <end position="990"/>
    </location>
</feature>
<evidence type="ECO:0000259" key="16">
    <source>
        <dbReference type="Pfam" id="PF16212"/>
    </source>
</evidence>
<evidence type="ECO:0000259" key="15">
    <source>
        <dbReference type="Pfam" id="PF16209"/>
    </source>
</evidence>
<comment type="cofactor">
    <cofactor evidence="1">
        <name>Mg(2+)</name>
        <dbReference type="ChEBI" id="CHEBI:18420"/>
    </cofactor>
</comment>
<comment type="subcellular location">
    <subcellularLocation>
        <location evidence="2 13">Membrane</location>
        <topology evidence="2 13">Multi-pass membrane protein</topology>
    </subcellularLocation>
</comment>
<reference evidence="18" key="2">
    <citation type="submission" date="2025-08" db="UniProtKB">
        <authorList>
            <consortium name="RefSeq"/>
        </authorList>
    </citation>
    <scope>IDENTIFICATION</scope>
    <source>
        <tissue evidence="18">Tongue muscle</tissue>
    </source>
</reference>
<keyword evidence="8 13" id="KW-0460">Magnesium</keyword>
<keyword evidence="6 13" id="KW-0547">Nucleotide-binding</keyword>
<dbReference type="PANTHER" id="PTHR24092">
    <property type="entry name" value="PROBABLE PHOSPHOLIPID-TRANSPORTING ATPASE"/>
    <property type="match status" value="1"/>
</dbReference>
<feature type="transmembrane region" description="Helical" evidence="13">
    <location>
        <begin position="57"/>
        <end position="74"/>
    </location>
</feature>
<keyword evidence="11 13" id="KW-0472">Membrane</keyword>
<name>A0ABM4J8J4_ODOVR</name>
<feature type="domain" description="P-type ATPase N-terminal" evidence="15">
    <location>
        <begin position="21"/>
        <end position="86"/>
    </location>
</feature>
<feature type="transmembrane region" description="Helical" evidence="13">
    <location>
        <begin position="822"/>
        <end position="842"/>
    </location>
</feature>
<proteinExistence type="inferred from homology"/>
<dbReference type="InterPro" id="IPR044492">
    <property type="entry name" value="P_typ_ATPase_HD_dom"/>
</dbReference>
<evidence type="ECO:0000256" key="12">
    <source>
        <dbReference type="ARBA" id="ARBA00034036"/>
    </source>
</evidence>
<organism evidence="17 18">
    <name type="scientific">Odocoileus virginianus</name>
    <name type="common">White-tailed deer</name>
    <dbReference type="NCBI Taxonomy" id="9874"/>
    <lineage>
        <taxon>Eukaryota</taxon>
        <taxon>Metazoa</taxon>
        <taxon>Chordata</taxon>
        <taxon>Craniata</taxon>
        <taxon>Vertebrata</taxon>
        <taxon>Euteleostomi</taxon>
        <taxon>Mammalia</taxon>
        <taxon>Eutheria</taxon>
        <taxon>Laurasiatheria</taxon>
        <taxon>Artiodactyla</taxon>
        <taxon>Ruminantia</taxon>
        <taxon>Pecora</taxon>
        <taxon>Cervidae</taxon>
        <taxon>Odocoileinae</taxon>
        <taxon>Odocoileus</taxon>
    </lineage>
</organism>
<evidence type="ECO:0000256" key="11">
    <source>
        <dbReference type="ARBA" id="ARBA00023136"/>
    </source>
</evidence>
<accession>A0ABM4J8J4</accession>
<reference evidence="17" key="1">
    <citation type="journal article" date="2022" name="J. Hered.">
        <title>A De Novo Chromosome-Level Genome Assembly of the White-Tailed Deer, Odocoileus Virginianus.</title>
        <authorList>
            <person name="London E.W."/>
            <person name="Roca A.L."/>
            <person name="Novakofski J.E."/>
            <person name="Mateus-Pinilla N.E."/>
        </authorList>
    </citation>
    <scope>NUCLEOTIDE SEQUENCE [LARGE SCALE GENOMIC DNA]</scope>
</reference>
<keyword evidence="10 13" id="KW-1133">Transmembrane helix</keyword>
<dbReference type="SUPFAM" id="SSF81665">
    <property type="entry name" value="Calcium ATPase, transmembrane domain M"/>
    <property type="match status" value="1"/>
</dbReference>
<dbReference type="InterPro" id="IPR032631">
    <property type="entry name" value="P-type_ATPase_N"/>
</dbReference>
<dbReference type="InterPro" id="IPR008250">
    <property type="entry name" value="ATPase_P-typ_transduc_dom_A_sf"/>
</dbReference>
<dbReference type="Gene3D" id="3.40.1110.10">
    <property type="entry name" value="Calcium-transporting ATPase, cytoplasmic domain N"/>
    <property type="match status" value="1"/>
</dbReference>
<evidence type="ECO:0000256" key="7">
    <source>
        <dbReference type="ARBA" id="ARBA00022840"/>
    </source>
</evidence>
<evidence type="ECO:0000256" key="10">
    <source>
        <dbReference type="ARBA" id="ARBA00022989"/>
    </source>
</evidence>
<dbReference type="SUPFAM" id="SSF56784">
    <property type="entry name" value="HAD-like"/>
    <property type="match status" value="1"/>
</dbReference>
<dbReference type="PANTHER" id="PTHR24092:SF52">
    <property type="entry name" value="PHOSPHOLIPID-TRANSPORTING ATPASE FETA"/>
    <property type="match status" value="1"/>
</dbReference>
<dbReference type="SUPFAM" id="SSF81660">
    <property type="entry name" value="Metal cation-transporting ATPase, ATP-binding domain N"/>
    <property type="match status" value="1"/>
</dbReference>
<dbReference type="Pfam" id="PF13246">
    <property type="entry name" value="Cation_ATPase"/>
    <property type="match status" value="1"/>
</dbReference>
<dbReference type="PROSITE" id="PS00154">
    <property type="entry name" value="ATPASE_E1_E2"/>
    <property type="match status" value="1"/>
</dbReference>
<dbReference type="Proteomes" id="UP001652640">
    <property type="component" value="Chromosome 18"/>
</dbReference>
<dbReference type="InterPro" id="IPR006539">
    <property type="entry name" value="P-type_ATPase_IV"/>
</dbReference>
<feature type="transmembrane region" description="Helical" evidence="13">
    <location>
        <begin position="280"/>
        <end position="303"/>
    </location>
</feature>
<keyword evidence="4 13" id="KW-0812">Transmembrane</keyword>
<dbReference type="InterPro" id="IPR032630">
    <property type="entry name" value="P_typ_ATPase_c"/>
</dbReference>
<comment type="similarity">
    <text evidence="3 13">Belongs to the cation transport ATPase (P-type) (TC 3.A.3) family. Type IV subfamily.</text>
</comment>
<evidence type="ECO:0000256" key="2">
    <source>
        <dbReference type="ARBA" id="ARBA00004141"/>
    </source>
</evidence>
<evidence type="ECO:0000256" key="6">
    <source>
        <dbReference type="ARBA" id="ARBA00022741"/>
    </source>
</evidence>
<evidence type="ECO:0000256" key="5">
    <source>
        <dbReference type="ARBA" id="ARBA00022723"/>
    </source>
</evidence>
<dbReference type="EC" id="7.6.2.1" evidence="13"/>
<dbReference type="NCBIfam" id="TIGR01494">
    <property type="entry name" value="ATPase_P-type"/>
    <property type="match status" value="2"/>
</dbReference>
<evidence type="ECO:0000256" key="14">
    <source>
        <dbReference type="SAM" id="MobiDB-lite"/>
    </source>
</evidence>
<dbReference type="SFLD" id="SFLDF00027">
    <property type="entry name" value="p-type_atpase"/>
    <property type="match status" value="1"/>
</dbReference>
<evidence type="ECO:0000256" key="3">
    <source>
        <dbReference type="ARBA" id="ARBA00008109"/>
    </source>
</evidence>
<comment type="catalytic activity">
    <reaction evidence="12 13">
        <text>ATP + H2O + phospholipidSide 1 = ADP + phosphate + phospholipidSide 2.</text>
        <dbReference type="EC" id="7.6.2.1"/>
    </reaction>
</comment>
<evidence type="ECO:0000256" key="8">
    <source>
        <dbReference type="ARBA" id="ARBA00022842"/>
    </source>
</evidence>
<feature type="transmembrane region" description="Helical" evidence="13">
    <location>
        <begin position="323"/>
        <end position="349"/>
    </location>
</feature>
<evidence type="ECO:0000256" key="9">
    <source>
        <dbReference type="ARBA" id="ARBA00022967"/>
    </source>
</evidence>
<dbReference type="RefSeq" id="XP_070336394.1">
    <property type="nucleotide sequence ID" value="XM_070480293.1"/>
</dbReference>
<dbReference type="InterPro" id="IPR001757">
    <property type="entry name" value="P_typ_ATPase"/>
</dbReference>
<dbReference type="GeneID" id="110129206"/>
<feature type="transmembrane region" description="Helical" evidence="13">
    <location>
        <begin position="943"/>
        <end position="962"/>
    </location>
</feature>
<dbReference type="InterPro" id="IPR023298">
    <property type="entry name" value="ATPase_P-typ_TM_dom_sf"/>
</dbReference>
<protein>
    <recommendedName>
        <fullName evidence="13">Phospholipid-transporting ATPase</fullName>
        <ecNumber evidence="13">7.6.2.1</ecNumber>
    </recommendedName>
</protein>
<dbReference type="SFLD" id="SFLDS00003">
    <property type="entry name" value="Haloacid_Dehalogenase"/>
    <property type="match status" value="1"/>
</dbReference>
<dbReference type="Gene3D" id="2.70.150.10">
    <property type="entry name" value="Calcium-transporting ATPase, cytoplasmic transduction domain A"/>
    <property type="match status" value="1"/>
</dbReference>
<evidence type="ECO:0000313" key="17">
    <source>
        <dbReference type="Proteomes" id="UP001652640"/>
    </source>
</evidence>
<feature type="transmembrane region" description="Helical" evidence="13">
    <location>
        <begin position="80"/>
        <end position="98"/>
    </location>
</feature>
<dbReference type="Gene3D" id="3.40.50.1000">
    <property type="entry name" value="HAD superfamily/HAD-like"/>
    <property type="match status" value="1"/>
</dbReference>
<feature type="domain" description="P-type ATPase C-terminal" evidence="16">
    <location>
        <begin position="792"/>
        <end position="1044"/>
    </location>
</feature>
<feature type="region of interest" description="Disordered" evidence="14">
    <location>
        <begin position="1076"/>
        <end position="1096"/>
    </location>
</feature>
<sequence length="1122" mass="127976">MCVSKKESEDKQNGERERYLQANNREFNSLFGYPDNSIKTAKYSALTFLPMNLFEQFQRLANAYFLFLLLLQLIPQISSLAWYTTVVPLMVVLSITAVKDAIDDVKRHQNDNQVNNRSVLVLMNGRIVTDKWMNVQVGDIIKLENNQIVTADILLLSSSEPYSLTYIETAELDGETNLKVKQAISVTSEMEDNLKLLSAFDGEVRCESPNNKLDRFTGILMYKGKNYILNHDRLILRGCVIRNTDWCYGLVIFTGPDTKVMQNSGKSTFKRTHIDHLMNVLVLWIFLFLGSMCFLLAVGHYIWENNQGYYFQDYLPWEDYVSSSAFSAALIFWSYFIILNTMVPISLYVSVEIIRLGNSFYINWDQKMFYEPKNTPARARTTTLNEELGQVKYVFSDKTGTLTQNIMIFNKCSINGTFYGDVCDKSAPWSKVSKKREKVDFSYNNLADPEFSFYDKTLAEAVKRGDHWVHLFFLSLSLCHTVISEEKVEGELVYQAQSPDEGALVTAARNFGFVFRSRTSETIVVVEMGKTRIYQLLAILDFNNVRKRMSVIVRTPENRILLFCKGADTILCQLLHPSCGSLKDITMDHLDLLGATAIEDKLQDGVPETILTLNKAKIKIWVLTGDKQETAVNIAYACNIFEDEMDEIFIVKGNDDETVGGELRSAREKMKPDSLLESDPVNSYLATKPQPPFKIPEEAPSGSYGLIITGCSLAHALEGNLELELLRTACMCKGVICCRMTPLQKAQVVELVKKYKRAVTLAIGDGANDVSMIKVAHIGVGISGQEGMQAMLSSDYALSQFRYLQRLLLVHGRWSYNRMCKFLSYFFYKNFTFTLVHVWYAFYSGFSAQTVYDTWFITFYNLVYTSLPVLGLSLFDQDVNETWSLRFPELYEPGQHNLYFNKKEFVKCLLHGIYSSFVLYFIPMGTVFNSERKDGKEISDYQSFSLLVQTSLLCVVTMQITLETTYWTMISHVFTWGSLGFYFCILFFLYSDGLCLLFPDVFQFLGVARNTLNLPQMWLCVVLSIILCMLPVVGYQFLKPLFWPVSVDQDSSRFCRLLFSLKSDFEEISHVQGQRRSHSKTVGGVKSHLESNPMPTRDTQRAATYLCAPGPRAPTEAESDCV</sequence>
<evidence type="ECO:0000256" key="13">
    <source>
        <dbReference type="RuleBase" id="RU362033"/>
    </source>
</evidence>
<evidence type="ECO:0000256" key="4">
    <source>
        <dbReference type="ARBA" id="ARBA00022692"/>
    </source>
</evidence>
<feature type="transmembrane region" description="Helical" evidence="13">
    <location>
        <begin position="1016"/>
        <end position="1038"/>
    </location>
</feature>
<feature type="transmembrane region" description="Helical" evidence="13">
    <location>
        <begin position="854"/>
        <end position="875"/>
    </location>
</feature>
<dbReference type="SUPFAM" id="SSF81653">
    <property type="entry name" value="Calcium ATPase, transduction domain A"/>
    <property type="match status" value="1"/>
</dbReference>
<evidence type="ECO:0000313" key="18">
    <source>
        <dbReference type="RefSeq" id="XP_070336394.1"/>
    </source>
</evidence>
<dbReference type="InterPro" id="IPR018303">
    <property type="entry name" value="ATPase_P-typ_P_site"/>
</dbReference>
<dbReference type="InterPro" id="IPR023299">
    <property type="entry name" value="ATPase_P-typ_cyto_dom_N"/>
</dbReference>
<dbReference type="Pfam" id="PF16209">
    <property type="entry name" value="PhoLip_ATPase_N"/>
    <property type="match status" value="1"/>
</dbReference>
<dbReference type="SFLD" id="SFLDG00002">
    <property type="entry name" value="C1.7:_P-type_atpase_like"/>
    <property type="match status" value="1"/>
</dbReference>